<gene>
    <name evidence="6" type="ORF">UK23_16495</name>
</gene>
<dbReference type="AlphaFoldDB" id="A0A0F0GYR8"/>
<protein>
    <submittedName>
        <fullName evidence="6">Transcriptional regulator</fullName>
    </submittedName>
</protein>
<evidence type="ECO:0000256" key="3">
    <source>
        <dbReference type="ARBA" id="ARBA00023163"/>
    </source>
</evidence>
<dbReference type="InterPro" id="IPR005471">
    <property type="entry name" value="Tscrpt_reg_IclR_N"/>
</dbReference>
<feature type="domain" description="IclR-ED" evidence="5">
    <location>
        <begin position="63"/>
        <end position="245"/>
    </location>
</feature>
<proteinExistence type="predicted"/>
<dbReference type="GO" id="GO:0003700">
    <property type="term" value="F:DNA-binding transcription factor activity"/>
    <property type="evidence" value="ECO:0007669"/>
    <property type="project" value="TreeGrafter"/>
</dbReference>
<dbReference type="Pfam" id="PF09339">
    <property type="entry name" value="HTH_IclR"/>
    <property type="match status" value="1"/>
</dbReference>
<dbReference type="CDD" id="cd00090">
    <property type="entry name" value="HTH_ARSR"/>
    <property type="match status" value="1"/>
</dbReference>
<dbReference type="InterPro" id="IPR029016">
    <property type="entry name" value="GAF-like_dom_sf"/>
</dbReference>
<dbReference type="InterPro" id="IPR036390">
    <property type="entry name" value="WH_DNA-bd_sf"/>
</dbReference>
<accession>A0A0F0GYR8</accession>
<dbReference type="Proteomes" id="UP000033393">
    <property type="component" value="Unassembled WGS sequence"/>
</dbReference>
<evidence type="ECO:0000313" key="6">
    <source>
        <dbReference type="EMBL" id="KJK48609.1"/>
    </source>
</evidence>
<evidence type="ECO:0000313" key="7">
    <source>
        <dbReference type="Proteomes" id="UP000033393"/>
    </source>
</evidence>
<keyword evidence="7" id="KW-1185">Reference proteome</keyword>
<dbReference type="Gene3D" id="1.10.10.10">
    <property type="entry name" value="Winged helix-like DNA-binding domain superfamily/Winged helix DNA-binding domain"/>
    <property type="match status" value="1"/>
</dbReference>
<feature type="domain" description="HTH iclR-type" evidence="4">
    <location>
        <begin position="9"/>
        <end position="69"/>
    </location>
</feature>
<keyword evidence="2" id="KW-0238">DNA-binding</keyword>
<evidence type="ECO:0000256" key="1">
    <source>
        <dbReference type="ARBA" id="ARBA00023015"/>
    </source>
</evidence>
<reference evidence="6 7" key="1">
    <citation type="submission" date="2015-02" db="EMBL/GenBank/DDBJ databases">
        <authorList>
            <person name="Ju K.-S."/>
            <person name="Doroghazi J.R."/>
            <person name="Metcalf W."/>
        </authorList>
    </citation>
    <scope>NUCLEOTIDE SEQUENCE [LARGE SCALE GENOMIC DNA]</scope>
    <source>
        <strain evidence="6 7">NRRL B-16140</strain>
    </source>
</reference>
<dbReference type="PROSITE" id="PS51078">
    <property type="entry name" value="ICLR_ED"/>
    <property type="match status" value="1"/>
</dbReference>
<dbReference type="EMBL" id="JYJG01000101">
    <property type="protein sequence ID" value="KJK48609.1"/>
    <property type="molecule type" value="Genomic_DNA"/>
</dbReference>
<dbReference type="GO" id="GO:0003677">
    <property type="term" value="F:DNA binding"/>
    <property type="evidence" value="ECO:0007669"/>
    <property type="project" value="UniProtKB-KW"/>
</dbReference>
<dbReference type="PANTHER" id="PTHR30136:SF35">
    <property type="entry name" value="HTH-TYPE TRANSCRIPTIONAL REGULATOR RV1719"/>
    <property type="match status" value="1"/>
</dbReference>
<organism evidence="6 7">
    <name type="scientific">Lentzea aerocolonigenes</name>
    <name type="common">Lechevalieria aerocolonigenes</name>
    <name type="synonym">Saccharothrix aerocolonigenes</name>
    <dbReference type="NCBI Taxonomy" id="68170"/>
    <lineage>
        <taxon>Bacteria</taxon>
        <taxon>Bacillati</taxon>
        <taxon>Actinomycetota</taxon>
        <taxon>Actinomycetes</taxon>
        <taxon>Pseudonocardiales</taxon>
        <taxon>Pseudonocardiaceae</taxon>
        <taxon>Lentzea</taxon>
    </lineage>
</organism>
<dbReference type="InterPro" id="IPR011991">
    <property type="entry name" value="ArsR-like_HTH"/>
</dbReference>
<dbReference type="PROSITE" id="PS51077">
    <property type="entry name" value="HTH_ICLR"/>
    <property type="match status" value="1"/>
</dbReference>
<evidence type="ECO:0000259" key="4">
    <source>
        <dbReference type="PROSITE" id="PS51077"/>
    </source>
</evidence>
<dbReference type="InterPro" id="IPR036388">
    <property type="entry name" value="WH-like_DNA-bd_sf"/>
</dbReference>
<dbReference type="Pfam" id="PF01614">
    <property type="entry name" value="IclR_C"/>
    <property type="match status" value="1"/>
</dbReference>
<evidence type="ECO:0000256" key="2">
    <source>
        <dbReference type="ARBA" id="ARBA00023125"/>
    </source>
</evidence>
<dbReference type="Gene3D" id="3.30.450.40">
    <property type="match status" value="1"/>
</dbReference>
<dbReference type="SUPFAM" id="SSF55781">
    <property type="entry name" value="GAF domain-like"/>
    <property type="match status" value="1"/>
</dbReference>
<dbReference type="GO" id="GO:0045892">
    <property type="term" value="P:negative regulation of DNA-templated transcription"/>
    <property type="evidence" value="ECO:0007669"/>
    <property type="project" value="TreeGrafter"/>
</dbReference>
<dbReference type="InterPro" id="IPR014757">
    <property type="entry name" value="Tscrpt_reg_IclR_C"/>
</dbReference>
<dbReference type="PANTHER" id="PTHR30136">
    <property type="entry name" value="HELIX-TURN-HELIX TRANSCRIPTIONAL REGULATOR, ICLR FAMILY"/>
    <property type="match status" value="1"/>
</dbReference>
<sequence length="246" mass="26458">MKNKPPYPIASVDHALHLATLLQQEGPLRVSEAADRLGVSPSTAHRLLSMLVYRGFAEQRPDRYYEAGDVLRPAAASRAPVALLREVAVPHLNALMTAVQESVNLVVLAGTEARFVTTAECTQTLRVGSRAGRTLPARLTSCGKAILAAMPPDDVTALYEDADDVELASLRRELTLVRKRGFAINDQSTEAGLVALGVAIRDAKGCPIAGVAIAMPSIRFHRDRIPGWIRALAGCAADIEHDLELQ</sequence>
<keyword evidence="1" id="KW-0805">Transcription regulation</keyword>
<dbReference type="InterPro" id="IPR050707">
    <property type="entry name" value="HTH_MetabolicPath_Reg"/>
</dbReference>
<keyword evidence="3" id="KW-0804">Transcription</keyword>
<evidence type="ECO:0000259" key="5">
    <source>
        <dbReference type="PROSITE" id="PS51078"/>
    </source>
</evidence>
<dbReference type="OrthoDB" id="7274111at2"/>
<name>A0A0F0GYR8_LENAE</name>
<dbReference type="PATRIC" id="fig|68170.10.peg.4184"/>
<comment type="caution">
    <text evidence="6">The sequence shown here is derived from an EMBL/GenBank/DDBJ whole genome shotgun (WGS) entry which is preliminary data.</text>
</comment>
<dbReference type="SUPFAM" id="SSF46785">
    <property type="entry name" value="Winged helix' DNA-binding domain"/>
    <property type="match status" value="1"/>
</dbReference>
<dbReference type="SMART" id="SM00346">
    <property type="entry name" value="HTH_ICLR"/>
    <property type="match status" value="1"/>
</dbReference>
<dbReference type="RefSeq" id="WP_045312412.1">
    <property type="nucleotide sequence ID" value="NZ_JYJG01000101.1"/>
</dbReference>